<dbReference type="EMBL" id="QZAF01000204">
    <property type="protein sequence ID" value="THV70343.1"/>
    <property type="molecule type" value="Genomic_DNA"/>
</dbReference>
<feature type="region of interest" description="Disordered" evidence="3">
    <location>
        <begin position="176"/>
        <end position="203"/>
    </location>
</feature>
<dbReference type="EMBL" id="QZAO01000362">
    <property type="protein sequence ID" value="THW69845.1"/>
    <property type="molecule type" value="Genomic_DNA"/>
</dbReference>
<protein>
    <submittedName>
        <fullName evidence="5">ARM repeat-containing protein</fullName>
    </submittedName>
</protein>
<dbReference type="GO" id="GO:0000184">
    <property type="term" value="P:nuclear-transcribed mRNA catabolic process, nonsense-mediated decay"/>
    <property type="evidence" value="ECO:0007669"/>
    <property type="project" value="InterPro"/>
</dbReference>
<feature type="region of interest" description="Disordered" evidence="3">
    <location>
        <begin position="243"/>
        <end position="270"/>
    </location>
</feature>
<name>A0A4S9KSD3_AURPU</name>
<dbReference type="FunFam" id="1.25.40.180:FF:000052">
    <property type="entry name" value="Nonsense-mediated mRNA decay factor"/>
    <property type="match status" value="1"/>
</dbReference>
<organism evidence="5 7">
    <name type="scientific">Aureobasidium pullulans</name>
    <name type="common">Black yeast</name>
    <name type="synonym">Pullularia pullulans</name>
    <dbReference type="NCBI Taxonomy" id="5580"/>
    <lineage>
        <taxon>Eukaryota</taxon>
        <taxon>Fungi</taxon>
        <taxon>Dikarya</taxon>
        <taxon>Ascomycota</taxon>
        <taxon>Pezizomycotina</taxon>
        <taxon>Dothideomycetes</taxon>
        <taxon>Dothideomycetidae</taxon>
        <taxon>Dothideales</taxon>
        <taxon>Saccotheciaceae</taxon>
        <taxon>Aureobasidium</taxon>
    </lineage>
</organism>
<evidence type="ECO:0000313" key="5">
    <source>
        <dbReference type="EMBL" id="THV70343.1"/>
    </source>
</evidence>
<evidence type="ECO:0000313" key="6">
    <source>
        <dbReference type="EMBL" id="THW69845.1"/>
    </source>
</evidence>
<feature type="region of interest" description="Disordered" evidence="3">
    <location>
        <begin position="901"/>
        <end position="982"/>
    </location>
</feature>
<feature type="compositionally biased region" description="Acidic residues" evidence="3">
    <location>
        <begin position="942"/>
        <end position="965"/>
    </location>
</feature>
<feature type="region of interest" description="Disordered" evidence="3">
    <location>
        <begin position="1179"/>
        <end position="1233"/>
    </location>
</feature>
<keyword evidence="2" id="KW-0963">Cytoplasm</keyword>
<dbReference type="Pfam" id="PF02854">
    <property type="entry name" value="MIF4G"/>
    <property type="match status" value="2"/>
</dbReference>
<dbReference type="GO" id="GO:0035145">
    <property type="term" value="C:exon-exon junction complex"/>
    <property type="evidence" value="ECO:0007669"/>
    <property type="project" value="TreeGrafter"/>
</dbReference>
<evidence type="ECO:0000256" key="3">
    <source>
        <dbReference type="SAM" id="MobiDB-lite"/>
    </source>
</evidence>
<sequence>MERQRKRELRDLNQRAWAGEPNVLAVQGSLDSSMKKNTAFIKRLRTAINAAGQSVFLQEICTLSLHKYLSEIISACFEGLTKLKTPGEIAAGVEIVSALHQRFGPDEFTKMLGWFVGRGLATPDRAQLKALAQDVREREEKERISRQRILLRVATELWLVGVLRSLEDIARPEEANKLKESGKPVDTLPKAKTTRPDTADPEPFPLEVLKDMLGHDREHVNLPLVVIFVKSFAWDILASKPTQDGRKTVAEDGSTVTAAEETDADPNGTQDPPLCASDMQQRFKNILGRYFQDVKAHIVRDQKHLTAQGRRNAEAYVKSGEVFEDRQTNFEKQTKSHEKLVSNAQVLADALGVDMPDLSEKESNNAGGDGGIGLVKTGEYLRGQGDGAGIWEDEEERRFYENLIDLKDRVPGILLEDGKKKKSDGDDQVGKRVEEIAEAKLEAAEPKSAEGDDQSTAIANKTVGAQVDALLAQLVDLTNKDQVDQFAIDFCFLNSKASRNRLVRAIQDIPKGRTDLLPLYSRLVATLGKHLIDVPQALIAYLDEEFRSLQRRKSKDFLGQVRMINIRYIAELTKFGVVPEHVIFHCLKVSLDDFSRMNIEIISNLLENCGRYLLRNPDTSPRMASFLETLQRKKGAQHLGQQERMLIENAMYYVNPPERAAIQQKERTPLELYVRKLIYLDLSKRSLEKVIKQIRKLHWEEPEVPELLRKIFTKPGKIKYSNVHLLAVILGALHRYHQSFTVSVLDDVLEQITVGLETNDFKQNQKRIAEVKYLGELYVYRMVDSALIFDTLYHIINYGHPGGFARPGAYNMLDLPDDYFRIRLVASLLETCGMYFDKGAVKKKLDFFLSFFQYYIQTKEPMPMDVEFVVQDMFALLRPQWKVATTFEEAQQVFSEAVKHNYQNSGSNKQQAEQEEEEEEDGRGIDDVNNDDGEDDKSSGDESAEPTDDEGAGETPEEGTEDEEEHIVVTRPEDQRDPEADAEFDRELAKMMAESVESRKFDRKPVFDVPLPMRKTATATSTPNSEPAQPTRSIDLPSDSNFAVAMRSQQEQARAEQQRIKNLVLNYDLRDDDPNDGESSFHYIMQPNTNRTVLVGKGVLNRQQLPRDFNNPAAANASHIPRTSSHGNINIARGLSLHTPPPPSAISSSYAVITRNENFKPRASPATPNADHASFTPTAALDAQSPYNQPRIDKSGTSRNVTRSRKLQLSDVDWYETPPNTPVVSKQKEKPETKLSLDSYVVIGRKQKKAPKKKEPDALGNA</sequence>
<feature type="domain" description="MIF4G" evidence="4">
    <location>
        <begin position="672"/>
        <end position="880"/>
    </location>
</feature>
<evidence type="ECO:0000256" key="2">
    <source>
        <dbReference type="ARBA" id="ARBA00022490"/>
    </source>
</evidence>
<feature type="region of interest" description="Disordered" evidence="3">
    <location>
        <begin position="1015"/>
        <end position="1037"/>
    </location>
</feature>
<feature type="compositionally biased region" description="Basic and acidic residues" evidence="3">
    <location>
        <begin position="966"/>
        <end position="982"/>
    </location>
</feature>
<comment type="caution">
    <text evidence="5">The sequence shown here is derived from an EMBL/GenBank/DDBJ whole genome shotgun (WGS) entry which is preliminary data.</text>
</comment>
<dbReference type="PANTHER" id="PTHR12839">
    <property type="entry name" value="NONSENSE-MEDIATED MRNA DECAY PROTEIN 2 UP-FRAMESHIFT SUPPRESSOR 2"/>
    <property type="match status" value="1"/>
</dbReference>
<accession>A0A4S9KSD3</accession>
<feature type="compositionally biased region" description="Polar residues" evidence="3">
    <location>
        <begin position="1017"/>
        <end position="1032"/>
    </location>
</feature>
<dbReference type="Proteomes" id="UP000304951">
    <property type="component" value="Unassembled WGS sequence"/>
</dbReference>
<dbReference type="InterPro" id="IPR003890">
    <property type="entry name" value="MIF4G-like_typ-3"/>
</dbReference>
<dbReference type="InterPro" id="IPR016024">
    <property type="entry name" value="ARM-type_fold"/>
</dbReference>
<dbReference type="Proteomes" id="UP000308802">
    <property type="component" value="Unassembled WGS sequence"/>
</dbReference>
<evidence type="ECO:0000256" key="1">
    <source>
        <dbReference type="ARBA" id="ARBA00004496"/>
    </source>
</evidence>
<reference evidence="7 8" key="1">
    <citation type="submission" date="2018-10" db="EMBL/GenBank/DDBJ databases">
        <title>Fifty Aureobasidium pullulans genomes reveal a recombining polyextremotolerant generalist.</title>
        <authorList>
            <person name="Gostincar C."/>
            <person name="Turk M."/>
            <person name="Zajc J."/>
            <person name="Gunde-Cimerman N."/>
        </authorList>
    </citation>
    <scope>NUCLEOTIDE SEQUENCE [LARGE SCALE GENOMIC DNA]</scope>
    <source>
        <strain evidence="6 8">EXF-10659</strain>
        <strain evidence="5 7">EXF-11900</strain>
    </source>
</reference>
<dbReference type="InterPro" id="IPR007193">
    <property type="entry name" value="Upf2/Nmd2_C"/>
</dbReference>
<dbReference type="FunFam" id="1.25.40.180:FF:000047">
    <property type="entry name" value="Nonsense-mediated mRNA decay factor (Upf2)"/>
    <property type="match status" value="1"/>
</dbReference>
<dbReference type="FunFam" id="1.25.40.180:FF:000037">
    <property type="entry name" value="Nonsense-mediated mRNA decay factor (Upf2)"/>
    <property type="match status" value="1"/>
</dbReference>
<dbReference type="Gene3D" id="1.25.40.180">
    <property type="match status" value="3"/>
</dbReference>
<evidence type="ECO:0000259" key="4">
    <source>
        <dbReference type="SMART" id="SM00543"/>
    </source>
</evidence>
<dbReference type="SUPFAM" id="SSF48371">
    <property type="entry name" value="ARM repeat"/>
    <property type="match status" value="2"/>
</dbReference>
<dbReference type="GO" id="GO:0003723">
    <property type="term" value="F:RNA binding"/>
    <property type="evidence" value="ECO:0007669"/>
    <property type="project" value="InterPro"/>
</dbReference>
<proteinExistence type="predicted"/>
<dbReference type="AlphaFoldDB" id="A0A4S9KSD3"/>
<dbReference type="InterPro" id="IPR039762">
    <property type="entry name" value="Nmd2/UPF2"/>
</dbReference>
<evidence type="ECO:0000313" key="8">
    <source>
        <dbReference type="Proteomes" id="UP000308802"/>
    </source>
</evidence>
<dbReference type="GO" id="GO:0005737">
    <property type="term" value="C:cytoplasm"/>
    <property type="evidence" value="ECO:0007669"/>
    <property type="project" value="UniProtKB-SubCell"/>
</dbReference>
<dbReference type="PANTHER" id="PTHR12839:SF7">
    <property type="entry name" value="REGULATOR OF NONSENSE TRANSCRIPTS 2"/>
    <property type="match status" value="1"/>
</dbReference>
<dbReference type="SMART" id="SM00543">
    <property type="entry name" value="MIF4G"/>
    <property type="match status" value="2"/>
</dbReference>
<feature type="domain" description="MIF4G" evidence="4">
    <location>
        <begin position="467"/>
        <end position="657"/>
    </location>
</feature>
<dbReference type="Pfam" id="PF04050">
    <property type="entry name" value="Upf2"/>
    <property type="match status" value="2"/>
</dbReference>
<comment type="subcellular location">
    <subcellularLocation>
        <location evidence="1">Cytoplasm</location>
    </subcellularLocation>
</comment>
<gene>
    <name evidence="6" type="ORF">D6D19_08140</name>
    <name evidence="5" type="ORF">D6D28_05231</name>
</gene>
<evidence type="ECO:0000313" key="7">
    <source>
        <dbReference type="Proteomes" id="UP000304951"/>
    </source>
</evidence>